<evidence type="ECO:0000256" key="9">
    <source>
        <dbReference type="ARBA" id="ARBA00022516"/>
    </source>
</evidence>
<keyword evidence="13 19" id="KW-1133">Transmembrane helix</keyword>
<dbReference type="Pfam" id="PF01148">
    <property type="entry name" value="CTP_transf_1"/>
    <property type="match status" value="1"/>
</dbReference>
<evidence type="ECO:0000256" key="10">
    <source>
        <dbReference type="ARBA" id="ARBA00022679"/>
    </source>
</evidence>
<protein>
    <recommendedName>
        <fullName evidence="7 18">Phosphatidate cytidylyltransferase</fullName>
        <ecNumber evidence="6 18">2.7.7.41</ecNumber>
    </recommendedName>
</protein>
<evidence type="ECO:0000256" key="19">
    <source>
        <dbReference type="SAM" id="Phobius"/>
    </source>
</evidence>
<evidence type="ECO:0000256" key="5">
    <source>
        <dbReference type="ARBA" id="ARBA00010185"/>
    </source>
</evidence>
<evidence type="ECO:0000256" key="2">
    <source>
        <dbReference type="ARBA" id="ARBA00004651"/>
    </source>
</evidence>
<comment type="pathway">
    <text evidence="3 18">Phospholipid metabolism; CDP-diacylglycerol biosynthesis; CDP-diacylglycerol from sn-glycerol 3-phosphate: step 3/3.</text>
</comment>
<feature type="transmembrane region" description="Helical" evidence="19">
    <location>
        <begin position="31"/>
        <end position="48"/>
    </location>
</feature>
<keyword evidence="21" id="KW-1185">Reference proteome</keyword>
<evidence type="ECO:0000256" key="11">
    <source>
        <dbReference type="ARBA" id="ARBA00022692"/>
    </source>
</evidence>
<name>A0ABV2IAF7_9HYPH</name>
<evidence type="ECO:0000256" key="18">
    <source>
        <dbReference type="RuleBase" id="RU003938"/>
    </source>
</evidence>
<sequence>MGRELQLRIMSGVVLALAVLAATWFGGAAFLLLAVGIGLLVFYEWLAMSRSRPSAGRGESITVLLSGWAVMIATAILTFLELFVPALLLSAIAAGGAWAYGRSRPVPLWFGGALLYAGAAMVSLAAIRSGSAGGLYATLFIFAVVWSTDIMAYFVGRTFGGPKLAPAISPGKTWSGAIGGTVFGVAAALGLCVAYGGRPSVLLALLAVVLSAVSQAGDLFESALKRRCGAKDSSHLIPGHGGVMDRVDGLVAAAFAMFILAGFAMLSGTGDSVGAVLFRWSGLMALPPVHGA</sequence>
<evidence type="ECO:0000313" key="21">
    <source>
        <dbReference type="Proteomes" id="UP001549164"/>
    </source>
</evidence>
<keyword evidence="10 18" id="KW-0808">Transferase</keyword>
<evidence type="ECO:0000256" key="7">
    <source>
        <dbReference type="ARBA" id="ARBA00019373"/>
    </source>
</evidence>
<keyword evidence="8" id="KW-1003">Cell membrane</keyword>
<organism evidence="20 21">
    <name type="scientific">Martelella mangrovi</name>
    <dbReference type="NCBI Taxonomy" id="1397477"/>
    <lineage>
        <taxon>Bacteria</taxon>
        <taxon>Pseudomonadati</taxon>
        <taxon>Pseudomonadota</taxon>
        <taxon>Alphaproteobacteria</taxon>
        <taxon>Hyphomicrobiales</taxon>
        <taxon>Aurantimonadaceae</taxon>
        <taxon>Martelella</taxon>
    </lineage>
</organism>
<comment type="similarity">
    <text evidence="5 18">Belongs to the CDS family.</text>
</comment>
<keyword evidence="17" id="KW-1208">Phospholipid metabolism</keyword>
<feature type="transmembrane region" description="Helical" evidence="19">
    <location>
        <begin position="250"/>
        <end position="270"/>
    </location>
</feature>
<reference evidence="20 21" key="1">
    <citation type="submission" date="2024-06" db="EMBL/GenBank/DDBJ databases">
        <title>Genomic Encyclopedia of Type Strains, Phase IV (KMG-IV): sequencing the most valuable type-strain genomes for metagenomic binning, comparative biology and taxonomic classification.</title>
        <authorList>
            <person name="Goeker M."/>
        </authorList>
    </citation>
    <scope>NUCLEOTIDE SEQUENCE [LARGE SCALE GENOMIC DNA]</scope>
    <source>
        <strain evidence="20 21">DSM 28102</strain>
    </source>
</reference>
<evidence type="ECO:0000256" key="3">
    <source>
        <dbReference type="ARBA" id="ARBA00005119"/>
    </source>
</evidence>
<evidence type="ECO:0000256" key="16">
    <source>
        <dbReference type="ARBA" id="ARBA00023209"/>
    </source>
</evidence>
<proteinExistence type="inferred from homology"/>
<feature type="transmembrane region" description="Helical" evidence="19">
    <location>
        <begin position="176"/>
        <end position="196"/>
    </location>
</feature>
<comment type="caution">
    <text evidence="20">The sequence shown here is derived from an EMBL/GenBank/DDBJ whole genome shotgun (WGS) entry which is preliminary data.</text>
</comment>
<feature type="transmembrane region" description="Helical" evidence="19">
    <location>
        <begin position="108"/>
        <end position="127"/>
    </location>
</feature>
<comment type="pathway">
    <text evidence="4">Lipid metabolism.</text>
</comment>
<evidence type="ECO:0000313" key="20">
    <source>
        <dbReference type="EMBL" id="MET3599890.1"/>
    </source>
</evidence>
<evidence type="ECO:0000256" key="1">
    <source>
        <dbReference type="ARBA" id="ARBA00001698"/>
    </source>
</evidence>
<dbReference type="PANTHER" id="PTHR46382">
    <property type="entry name" value="PHOSPHATIDATE CYTIDYLYLTRANSFERASE"/>
    <property type="match status" value="1"/>
</dbReference>
<keyword evidence="14" id="KW-0443">Lipid metabolism</keyword>
<dbReference type="EMBL" id="JBEPLY010000005">
    <property type="protein sequence ID" value="MET3599890.1"/>
    <property type="molecule type" value="Genomic_DNA"/>
</dbReference>
<dbReference type="RefSeq" id="WP_354433967.1">
    <property type="nucleotide sequence ID" value="NZ_JBEPLY010000005.1"/>
</dbReference>
<keyword evidence="11 18" id="KW-0812">Transmembrane</keyword>
<dbReference type="EC" id="2.7.7.41" evidence="6 18"/>
<dbReference type="Proteomes" id="UP001549164">
    <property type="component" value="Unassembled WGS sequence"/>
</dbReference>
<accession>A0ABV2IAF7</accession>
<evidence type="ECO:0000256" key="4">
    <source>
        <dbReference type="ARBA" id="ARBA00005189"/>
    </source>
</evidence>
<feature type="transmembrane region" description="Helical" evidence="19">
    <location>
        <begin position="60"/>
        <end position="77"/>
    </location>
</feature>
<dbReference type="PROSITE" id="PS01315">
    <property type="entry name" value="CDS"/>
    <property type="match status" value="1"/>
</dbReference>
<keyword evidence="15 19" id="KW-0472">Membrane</keyword>
<evidence type="ECO:0000256" key="14">
    <source>
        <dbReference type="ARBA" id="ARBA00023098"/>
    </source>
</evidence>
<dbReference type="InterPro" id="IPR000374">
    <property type="entry name" value="PC_trans"/>
</dbReference>
<evidence type="ECO:0000256" key="17">
    <source>
        <dbReference type="ARBA" id="ARBA00023264"/>
    </source>
</evidence>
<comment type="subcellular location">
    <subcellularLocation>
        <location evidence="2">Cell membrane</location>
        <topology evidence="2">Multi-pass membrane protein</topology>
    </subcellularLocation>
</comment>
<evidence type="ECO:0000256" key="13">
    <source>
        <dbReference type="ARBA" id="ARBA00022989"/>
    </source>
</evidence>
<evidence type="ECO:0000256" key="8">
    <source>
        <dbReference type="ARBA" id="ARBA00022475"/>
    </source>
</evidence>
<evidence type="ECO:0000256" key="15">
    <source>
        <dbReference type="ARBA" id="ARBA00023136"/>
    </source>
</evidence>
<keyword evidence="12 18" id="KW-0548">Nucleotidyltransferase</keyword>
<evidence type="ECO:0000256" key="12">
    <source>
        <dbReference type="ARBA" id="ARBA00022695"/>
    </source>
</evidence>
<dbReference type="GO" id="GO:0004605">
    <property type="term" value="F:phosphatidate cytidylyltransferase activity"/>
    <property type="evidence" value="ECO:0007669"/>
    <property type="project" value="UniProtKB-EC"/>
</dbReference>
<evidence type="ECO:0000256" key="6">
    <source>
        <dbReference type="ARBA" id="ARBA00012487"/>
    </source>
</evidence>
<feature type="transmembrane region" description="Helical" evidence="19">
    <location>
        <begin position="133"/>
        <end position="155"/>
    </location>
</feature>
<keyword evidence="16" id="KW-0594">Phospholipid biosynthesis</keyword>
<gene>
    <name evidence="20" type="ORF">ABID12_001830</name>
</gene>
<dbReference type="PANTHER" id="PTHR46382:SF1">
    <property type="entry name" value="PHOSPHATIDATE CYTIDYLYLTRANSFERASE"/>
    <property type="match status" value="1"/>
</dbReference>
<keyword evidence="9" id="KW-0444">Lipid biosynthesis</keyword>
<comment type="catalytic activity">
    <reaction evidence="1 18">
        <text>a 1,2-diacyl-sn-glycero-3-phosphate + CTP + H(+) = a CDP-1,2-diacyl-sn-glycerol + diphosphate</text>
        <dbReference type="Rhea" id="RHEA:16229"/>
        <dbReference type="ChEBI" id="CHEBI:15378"/>
        <dbReference type="ChEBI" id="CHEBI:33019"/>
        <dbReference type="ChEBI" id="CHEBI:37563"/>
        <dbReference type="ChEBI" id="CHEBI:58332"/>
        <dbReference type="ChEBI" id="CHEBI:58608"/>
        <dbReference type="EC" id="2.7.7.41"/>
    </reaction>
</comment>